<keyword evidence="1" id="KW-0175">Coiled coil</keyword>
<organism evidence="2 3">
    <name type="scientific">Grylomicrobium aquisgranensis</name>
    <dbReference type="NCBI Taxonomy" id="2926318"/>
    <lineage>
        <taxon>Bacteria</taxon>
        <taxon>Bacillati</taxon>
        <taxon>Bacillota</taxon>
        <taxon>Erysipelotrichia</taxon>
        <taxon>Erysipelotrichales</taxon>
        <taxon>Erysipelotrichaceae</taxon>
        <taxon>Grylomicrobium</taxon>
    </lineage>
</organism>
<dbReference type="RefSeq" id="WP_370595196.1">
    <property type="nucleotide sequence ID" value="NZ_JALBUR010000001.1"/>
</dbReference>
<keyword evidence="3" id="KW-1185">Reference proteome</keyword>
<name>A0AB35U1F1_9FIRM</name>
<protein>
    <submittedName>
        <fullName evidence="2">DivIVA domain-containing protein</fullName>
    </submittedName>
</protein>
<evidence type="ECO:0000256" key="1">
    <source>
        <dbReference type="SAM" id="Coils"/>
    </source>
</evidence>
<accession>A0AB35U1F1</accession>
<proteinExistence type="predicted"/>
<sequence length="160" mass="18300">MTAKRPTFRVMKNGYDRFAVDDAVEKYAAQVDELEKRIALYQQQAAEDAARLDDMQKKYNAVLQNMQAKQAAADDIARLSLREANEIISTAQNNADEIIREALGTARLILMDLSRLYNSAGDVKTDMKKELSDLQAELDKFQLPKMPDLRWLDDAEKKMR</sequence>
<evidence type="ECO:0000313" key="2">
    <source>
        <dbReference type="EMBL" id="MDX8418474.1"/>
    </source>
</evidence>
<dbReference type="Pfam" id="PF05103">
    <property type="entry name" value="DivIVA"/>
    <property type="match status" value="1"/>
</dbReference>
<dbReference type="AlphaFoldDB" id="A0AB35U1F1"/>
<dbReference type="InterPro" id="IPR007793">
    <property type="entry name" value="DivIVA_fam"/>
</dbReference>
<evidence type="ECO:0000313" key="3">
    <source>
        <dbReference type="Proteomes" id="UP001286174"/>
    </source>
</evidence>
<dbReference type="Proteomes" id="UP001286174">
    <property type="component" value="Unassembled WGS sequence"/>
</dbReference>
<dbReference type="EMBL" id="JALBUR010000001">
    <property type="protein sequence ID" value="MDX8418474.1"/>
    <property type="molecule type" value="Genomic_DNA"/>
</dbReference>
<gene>
    <name evidence="2" type="ORF">MOZ60_00015</name>
</gene>
<reference evidence="2 3" key="1">
    <citation type="submission" date="2022-03" db="EMBL/GenBank/DDBJ databases">
        <title>Novel taxa within the pig intestine.</title>
        <authorList>
            <person name="Wylensek D."/>
            <person name="Bishof K."/>
            <person name="Afrizal A."/>
            <person name="Clavel T."/>
        </authorList>
    </citation>
    <scope>NUCLEOTIDE SEQUENCE [LARGE SCALE GENOMIC DNA]</scope>
    <source>
        <strain evidence="2 3">CLA-KB-P133</strain>
    </source>
</reference>
<feature type="coiled-coil region" evidence="1">
    <location>
        <begin position="24"/>
        <end position="101"/>
    </location>
</feature>
<comment type="caution">
    <text evidence="2">The sequence shown here is derived from an EMBL/GenBank/DDBJ whole genome shotgun (WGS) entry which is preliminary data.</text>
</comment>